<feature type="domain" description="SCP2" evidence="1">
    <location>
        <begin position="29"/>
        <end position="107"/>
    </location>
</feature>
<dbReference type="Pfam" id="PF02036">
    <property type="entry name" value="SCP2"/>
    <property type="match status" value="1"/>
</dbReference>
<dbReference type="SUPFAM" id="SSF55718">
    <property type="entry name" value="SCP-like"/>
    <property type="match status" value="1"/>
</dbReference>
<comment type="caution">
    <text evidence="2">The sequence shown here is derived from an EMBL/GenBank/DDBJ whole genome shotgun (WGS) entry which is preliminary data.</text>
</comment>
<dbReference type="PATRIC" id="fig|480.226.peg.77"/>
<accession>A0A198UG22</accession>
<dbReference type="Proteomes" id="UP000078228">
    <property type="component" value="Unassembled WGS sequence"/>
</dbReference>
<reference evidence="2 3" key="1">
    <citation type="journal article" date="2016" name="Genome Biol. Evol.">
        <title>Comparative Genomic Analyses of the Moraxella catarrhalis Serosensitive and Seroresistant Lineages Demonstrate Their Independent Evolution.</title>
        <authorList>
            <person name="Earl J.P."/>
            <person name="de Vries S.P."/>
            <person name="Ahmed A."/>
            <person name="Powell E."/>
            <person name="Schultz M.P."/>
            <person name="Hermans P.W."/>
            <person name="Hill D.J."/>
            <person name="Zhou Z."/>
            <person name="Constantinidou C.I."/>
            <person name="Hu F.Z."/>
            <person name="Bootsma H.J."/>
            <person name="Ehrlich G.D."/>
        </authorList>
    </citation>
    <scope>NUCLEOTIDE SEQUENCE [LARGE SCALE GENOMIC DNA]</scope>
    <source>
        <strain evidence="2 3">Z7542</strain>
    </source>
</reference>
<dbReference type="AlphaFoldDB" id="A0A198UG22"/>
<dbReference type="InterPro" id="IPR036527">
    <property type="entry name" value="SCP2_sterol-bd_dom_sf"/>
</dbReference>
<sequence>MAKFLSQAWFNQVNELNQAAGNLNLPPNLANVLLNAKVTGDDSAELHLKEGKIFQGLTENAISTVTVDSETLSQLISTGDANQAIEAFMLGKIRIDGDMTQIMTLQSAKPSQEQKELFKKILQITEF</sequence>
<gene>
    <name evidence="2" type="ORF">AO384_1465</name>
</gene>
<protein>
    <recommendedName>
        <fullName evidence="1">SCP2 domain-containing protein</fullName>
    </recommendedName>
</protein>
<dbReference type="OrthoDB" id="9809312at2"/>
<dbReference type="EMBL" id="LXHC01000024">
    <property type="protein sequence ID" value="OAU95274.1"/>
    <property type="molecule type" value="Genomic_DNA"/>
</dbReference>
<dbReference type="InterPro" id="IPR003033">
    <property type="entry name" value="SCP2_sterol-bd_dom"/>
</dbReference>
<evidence type="ECO:0000313" key="3">
    <source>
        <dbReference type="Proteomes" id="UP000078228"/>
    </source>
</evidence>
<keyword evidence="3" id="KW-1185">Reference proteome</keyword>
<evidence type="ECO:0000313" key="2">
    <source>
        <dbReference type="EMBL" id="OAU95274.1"/>
    </source>
</evidence>
<dbReference type="RefSeq" id="WP_064611626.1">
    <property type="nucleotide sequence ID" value="NZ_LXHB01000112.1"/>
</dbReference>
<organism evidence="2 3">
    <name type="scientific">Moraxella catarrhalis</name>
    <name type="common">Branhamella catarrhalis</name>
    <dbReference type="NCBI Taxonomy" id="480"/>
    <lineage>
        <taxon>Bacteria</taxon>
        <taxon>Pseudomonadati</taxon>
        <taxon>Pseudomonadota</taxon>
        <taxon>Gammaproteobacteria</taxon>
        <taxon>Moraxellales</taxon>
        <taxon>Moraxellaceae</taxon>
        <taxon>Moraxella</taxon>
    </lineage>
</organism>
<dbReference type="Gene3D" id="3.30.1050.10">
    <property type="entry name" value="SCP2 sterol-binding domain"/>
    <property type="match status" value="1"/>
</dbReference>
<name>A0A198UG22_MORCA</name>
<evidence type="ECO:0000259" key="1">
    <source>
        <dbReference type="Pfam" id="PF02036"/>
    </source>
</evidence>
<dbReference type="eggNOG" id="COG3255">
    <property type="taxonomic scope" value="Bacteria"/>
</dbReference>
<proteinExistence type="predicted"/>